<protein>
    <recommendedName>
        <fullName evidence="6">C2H2-type domain-containing protein</fullName>
    </recommendedName>
</protein>
<dbReference type="PROSITE" id="PS00028">
    <property type="entry name" value="ZINC_FINGER_C2H2_1"/>
    <property type="match status" value="1"/>
</dbReference>
<keyword evidence="1" id="KW-0479">Metal-binding</keyword>
<dbReference type="PROSITE" id="PS50157">
    <property type="entry name" value="ZINC_FINGER_C2H2_2"/>
    <property type="match status" value="1"/>
</dbReference>
<dbReference type="GeneID" id="80517701"/>
<dbReference type="RefSeq" id="YP_010781010.1">
    <property type="nucleotide sequence ID" value="NC_075038.1"/>
</dbReference>
<dbReference type="SUPFAM" id="SSF57667">
    <property type="entry name" value="beta-beta-alpha zinc fingers"/>
    <property type="match status" value="1"/>
</dbReference>
<feature type="coiled-coil region" evidence="5">
    <location>
        <begin position="281"/>
        <end position="321"/>
    </location>
</feature>
<evidence type="ECO:0000256" key="5">
    <source>
        <dbReference type="SAM" id="Coils"/>
    </source>
</evidence>
<keyword evidence="5" id="KW-0175">Coiled coil</keyword>
<proteinExistence type="predicted"/>
<dbReference type="SMART" id="SM00355">
    <property type="entry name" value="ZnF_C2H2"/>
    <property type="match status" value="2"/>
</dbReference>
<dbReference type="KEGG" id="vg:80517701"/>
<dbReference type="InterPro" id="IPR036236">
    <property type="entry name" value="Znf_C2H2_sf"/>
</dbReference>
<evidence type="ECO:0000256" key="1">
    <source>
        <dbReference type="ARBA" id="ARBA00022723"/>
    </source>
</evidence>
<keyword evidence="8" id="KW-1185">Reference proteome</keyword>
<keyword evidence="3" id="KW-0862">Zinc</keyword>
<evidence type="ECO:0000256" key="4">
    <source>
        <dbReference type="PROSITE-ProRule" id="PRU00042"/>
    </source>
</evidence>
<dbReference type="Pfam" id="PF12171">
    <property type="entry name" value="zf-C2H2_jaz"/>
    <property type="match status" value="1"/>
</dbReference>
<feature type="domain" description="C2H2-type" evidence="6">
    <location>
        <begin position="45"/>
        <end position="69"/>
    </location>
</feature>
<keyword evidence="2 4" id="KW-0863">Zinc-finger</keyword>
<organism evidence="7 8">
    <name type="scientific">Tupanvirus deep ocean</name>
    <dbReference type="NCBI Taxonomy" id="2126984"/>
    <lineage>
        <taxon>Viruses</taxon>
        <taxon>Varidnaviria</taxon>
        <taxon>Bamfordvirae</taxon>
        <taxon>Nucleocytoviricota</taxon>
        <taxon>Megaviricetes</taxon>
        <taxon>Imitervirales</taxon>
        <taxon>Mimiviridae</taxon>
        <taxon>Megamimivirinae</taxon>
        <taxon>Tupanvirus</taxon>
        <taxon>Tupanvirus altamarinense</taxon>
    </lineage>
</organism>
<evidence type="ECO:0000256" key="3">
    <source>
        <dbReference type="ARBA" id="ARBA00022833"/>
    </source>
</evidence>
<name>A0A2K9L5Q2_9VIRU</name>
<evidence type="ECO:0000256" key="2">
    <source>
        <dbReference type="ARBA" id="ARBA00022771"/>
    </source>
</evidence>
<evidence type="ECO:0000313" key="7">
    <source>
        <dbReference type="EMBL" id="AUL79791.1"/>
    </source>
</evidence>
<dbReference type="EMBL" id="MF405918">
    <property type="protein sequence ID" value="AUL79791.1"/>
    <property type="molecule type" value="Genomic_DNA"/>
</dbReference>
<dbReference type="Gene3D" id="3.30.160.60">
    <property type="entry name" value="Classic Zinc Finger"/>
    <property type="match status" value="1"/>
</dbReference>
<reference evidence="7 8" key="1">
    <citation type="journal article" date="2018" name="Nat. Commun.">
        <title>Tailed giant Tupanvirus possesses the most complete translational apparatus of the known virosphere.</title>
        <authorList>
            <person name="Abrahao J."/>
            <person name="Silva L."/>
            <person name="Silva L.S."/>
            <person name="Khalil J.Y.B."/>
            <person name="Rodrigues R."/>
            <person name="Arantes T."/>
            <person name="Assis F."/>
            <person name="Boratto P."/>
            <person name="Andrade M."/>
            <person name="Kroon E.G."/>
            <person name="Ribeiro B."/>
            <person name="Bergier I."/>
            <person name="Seligmann H."/>
            <person name="Ghigo E."/>
            <person name="Colson P."/>
            <person name="Levasseur A."/>
            <person name="Kroemer G."/>
            <person name="Raoult D."/>
            <person name="La Scola B."/>
        </authorList>
    </citation>
    <scope>NUCLEOTIDE SEQUENCE [LARGE SCALE GENOMIC DNA]</scope>
    <source>
        <strain evidence="7">Deep ocean</strain>
    </source>
</reference>
<dbReference type="InterPro" id="IPR022755">
    <property type="entry name" value="Znf_C2H2_jaz"/>
</dbReference>
<evidence type="ECO:0000259" key="6">
    <source>
        <dbReference type="PROSITE" id="PS50157"/>
    </source>
</evidence>
<dbReference type="Proteomes" id="UP000241719">
    <property type="component" value="Segment"/>
</dbReference>
<evidence type="ECO:0000313" key="8">
    <source>
        <dbReference type="Proteomes" id="UP000241719"/>
    </source>
</evidence>
<dbReference type="InterPro" id="IPR013087">
    <property type="entry name" value="Znf_C2H2_type"/>
</dbReference>
<dbReference type="GO" id="GO:0008270">
    <property type="term" value="F:zinc ion binding"/>
    <property type="evidence" value="ECO:0007669"/>
    <property type="project" value="UniProtKB-KW"/>
</dbReference>
<accession>A0A2K9L5Q2</accession>
<sequence length="374" mass="43844">MMVQYICERCKSVFNKKSRYVDHLARKIPCPIVKDDIENEIENENYCEICDRAFSRKDALTRHKKSKNHKLLAIKPKIKNNGNLIVNKGNNNKNKIIVDNSTNNYFFIAPFSQEEIDGLTPEEKLLIFTSNENPIVMIIIKTNLNPTAYQYHNVGYTNMNKSYGYIFNGETWQKKEISAIMNELLNSKRKDLLTIYDEIKEYLPDEDNKNIQIKIDNIKNTVEPKHEHHARSKRKLVLNLKNTFCNNKHLIIEAMEKSGKPIIDNYKIKTNPIRLKEGYTMEDVIREMNQKKENAKRMVLKKELAKDLLDQLDEIDKDENKLLSAVIENTQEIDTLNLIIRLLNLSYCFGDEINNNLVQEKIKKNIEEENFIFG</sequence>